<feature type="domain" description="3-beta hydroxysteroid dehydrogenase/isomerase" evidence="1">
    <location>
        <begin position="92"/>
        <end position="215"/>
    </location>
</feature>
<dbReference type="PANTHER" id="PTHR12126:SF6">
    <property type="entry name" value="3-BETA HYDROXYSTEROID DEHYDROGENASE_ISOMERASE DOMAIN-CONTAINING PROTEIN"/>
    <property type="match status" value="1"/>
</dbReference>
<evidence type="ECO:0000313" key="3">
    <source>
        <dbReference type="Proteomes" id="UP000015354"/>
    </source>
</evidence>
<dbReference type="InterPro" id="IPR036291">
    <property type="entry name" value="NAD(P)-bd_dom_sf"/>
</dbReference>
<sequence length="479" mass="54154">MLRLHTRNASALVAAEGVRTFWDPFGHQAESFFMDRKDLQQMYPTTKPKTTGGGFGYERGPYWDAMLLPNPAIRLPHERRRLNPKPAKRVTVFGASGYLGAEIVRELCEHPDIEKVRAATRYPTLIPAGSDLDVLLNQYPDKIELHECDVTDRIQVNVASNGSDTLIFAIDFFNEYANNSHHDVFLIGATNVSWTARSVRAERVIFCNGLDATFASESNYVDFRARGEDAVGANHPDATIIRFGPLYGKNYRYRGLGRFIYPACFPNTEVQPTWVVDAARAVVRSSMSHRAVRYKFDLGGPEKFRHVDAFRHIARFFDPRIVLPCYRGIGRFFGKLAGWTVPNPWFDDNYIVTFELDQVNRRSTLFDRLASWERLAYKPHTVAEAAAVEHGERKLEPLHKLDVAFRALEAAEKAAFEAEEEKAKTFGIHRAKAEPGFGRTDGLEALAQEIYPGQQFRIRPLEGAKYPSSVKNPGPTAIQ</sequence>
<dbReference type="SUPFAM" id="SSF51735">
    <property type="entry name" value="NAD(P)-binding Rossmann-fold domains"/>
    <property type="match status" value="1"/>
</dbReference>
<evidence type="ECO:0000259" key="1">
    <source>
        <dbReference type="Pfam" id="PF01073"/>
    </source>
</evidence>
<dbReference type="InterPro" id="IPR002225">
    <property type="entry name" value="3Beta_OHSteriod_DH/Estase"/>
</dbReference>
<accession>S9UC75</accession>
<comment type="caution">
    <text evidence="2">The sequence shown here is derived from an EMBL/GenBank/DDBJ whole genome shotgun (WGS) entry which is preliminary data.</text>
</comment>
<keyword evidence="3" id="KW-1185">Reference proteome</keyword>
<dbReference type="OrthoDB" id="275457at2759"/>
<proteinExistence type="predicted"/>
<dbReference type="GO" id="GO:0044877">
    <property type="term" value="F:protein-containing complex binding"/>
    <property type="evidence" value="ECO:0007669"/>
    <property type="project" value="TreeGrafter"/>
</dbReference>
<organism evidence="2 3">
    <name type="scientific">Strigomonas culicis</name>
    <dbReference type="NCBI Taxonomy" id="28005"/>
    <lineage>
        <taxon>Eukaryota</taxon>
        <taxon>Discoba</taxon>
        <taxon>Euglenozoa</taxon>
        <taxon>Kinetoplastea</taxon>
        <taxon>Metakinetoplastina</taxon>
        <taxon>Trypanosomatida</taxon>
        <taxon>Trypanosomatidae</taxon>
        <taxon>Strigomonadinae</taxon>
        <taxon>Strigomonas</taxon>
    </lineage>
</organism>
<evidence type="ECO:0000313" key="2">
    <source>
        <dbReference type="EMBL" id="EPY28412.1"/>
    </source>
</evidence>
<dbReference type="GO" id="GO:0016616">
    <property type="term" value="F:oxidoreductase activity, acting on the CH-OH group of donors, NAD or NADP as acceptor"/>
    <property type="evidence" value="ECO:0007669"/>
    <property type="project" value="InterPro"/>
</dbReference>
<dbReference type="Proteomes" id="UP000015354">
    <property type="component" value="Unassembled WGS sequence"/>
</dbReference>
<dbReference type="Gene3D" id="3.40.50.720">
    <property type="entry name" value="NAD(P)-binding Rossmann-like Domain"/>
    <property type="match status" value="1"/>
</dbReference>
<dbReference type="EMBL" id="ATMH01005144">
    <property type="protein sequence ID" value="EPY28412.1"/>
    <property type="molecule type" value="Genomic_DNA"/>
</dbReference>
<gene>
    <name evidence="2" type="ORF">STCU_05144</name>
</gene>
<protein>
    <submittedName>
        <fullName evidence="2">NAD-dependent epimerase/dehydratase</fullName>
    </submittedName>
</protein>
<dbReference type="GO" id="GO:0006694">
    <property type="term" value="P:steroid biosynthetic process"/>
    <property type="evidence" value="ECO:0007669"/>
    <property type="project" value="InterPro"/>
</dbReference>
<dbReference type="AlphaFoldDB" id="S9UC75"/>
<dbReference type="GO" id="GO:0005739">
    <property type="term" value="C:mitochondrion"/>
    <property type="evidence" value="ECO:0007669"/>
    <property type="project" value="TreeGrafter"/>
</dbReference>
<dbReference type="InterPro" id="IPR051207">
    <property type="entry name" value="ComplexI_NDUFA9_subunit"/>
</dbReference>
<reference evidence="2 3" key="1">
    <citation type="journal article" date="2013" name="PLoS ONE">
        <title>Predicting the Proteins of Angomonas deanei, Strigomonas culicis and Their Respective Endosymbionts Reveals New Aspects of the Trypanosomatidae Family.</title>
        <authorList>
            <person name="Motta M.C."/>
            <person name="Martins A.C."/>
            <person name="de Souza S.S."/>
            <person name="Catta-Preta C.M."/>
            <person name="Silva R."/>
            <person name="Klein C.C."/>
            <person name="de Almeida L.G."/>
            <person name="de Lima Cunha O."/>
            <person name="Ciapina L.P."/>
            <person name="Brocchi M."/>
            <person name="Colabardini A.C."/>
            <person name="de Araujo Lima B."/>
            <person name="Machado C.R."/>
            <person name="de Almeida Soares C.M."/>
            <person name="Probst C.M."/>
            <person name="de Menezes C.B."/>
            <person name="Thompson C.E."/>
            <person name="Bartholomeu D.C."/>
            <person name="Gradia D.F."/>
            <person name="Pavoni D.P."/>
            <person name="Grisard E.C."/>
            <person name="Fantinatti-Garboggini F."/>
            <person name="Marchini F.K."/>
            <person name="Rodrigues-Luiz G.F."/>
            <person name="Wagner G."/>
            <person name="Goldman G.H."/>
            <person name="Fietto J.L."/>
            <person name="Elias M.C."/>
            <person name="Goldman M.H."/>
            <person name="Sagot M.F."/>
            <person name="Pereira M."/>
            <person name="Stoco P.H."/>
            <person name="de Mendonca-Neto R.P."/>
            <person name="Teixeira S.M."/>
            <person name="Maciel T.E."/>
            <person name="de Oliveira Mendes T.A."/>
            <person name="Urmenyi T.P."/>
            <person name="de Souza W."/>
            <person name="Schenkman S."/>
            <person name="de Vasconcelos A.T."/>
        </authorList>
    </citation>
    <scope>NUCLEOTIDE SEQUENCE [LARGE SCALE GENOMIC DNA]</scope>
</reference>
<dbReference type="Pfam" id="PF01073">
    <property type="entry name" value="3Beta_HSD"/>
    <property type="match status" value="1"/>
</dbReference>
<dbReference type="PANTHER" id="PTHR12126">
    <property type="entry name" value="NADH-UBIQUINONE OXIDOREDUCTASE 39 KDA SUBUNIT-RELATED"/>
    <property type="match status" value="1"/>
</dbReference>
<name>S9UC75_9TRYP</name>